<dbReference type="AlphaFoldDB" id="A0A8E6EZD4"/>
<dbReference type="GO" id="GO:0005576">
    <property type="term" value="C:extracellular region"/>
    <property type="evidence" value="ECO:0007669"/>
    <property type="project" value="UniProtKB-SubCell"/>
</dbReference>
<evidence type="ECO:0000313" key="9">
    <source>
        <dbReference type="EMBL" id="QVL33356.1"/>
    </source>
</evidence>
<evidence type="ECO:0000256" key="4">
    <source>
        <dbReference type="ARBA" id="ARBA00022729"/>
    </source>
</evidence>
<dbReference type="InterPro" id="IPR003140">
    <property type="entry name" value="PLipase/COase/thioEstase"/>
</dbReference>
<dbReference type="SUPFAM" id="SSF53474">
    <property type="entry name" value="alpha/beta-Hydrolases"/>
    <property type="match status" value="1"/>
</dbReference>
<evidence type="ECO:0000256" key="5">
    <source>
        <dbReference type="ARBA" id="ARBA00022801"/>
    </source>
</evidence>
<dbReference type="InterPro" id="IPR043595">
    <property type="entry name" value="FaeB/C/D"/>
</dbReference>
<evidence type="ECO:0000256" key="2">
    <source>
        <dbReference type="ARBA" id="ARBA00022525"/>
    </source>
</evidence>
<evidence type="ECO:0000259" key="8">
    <source>
        <dbReference type="Pfam" id="PF02230"/>
    </source>
</evidence>
<dbReference type="Gene3D" id="3.40.50.1820">
    <property type="entry name" value="alpha/beta hydrolase"/>
    <property type="match status" value="1"/>
</dbReference>
<dbReference type="GO" id="GO:0030600">
    <property type="term" value="F:feruloyl esterase activity"/>
    <property type="evidence" value="ECO:0007669"/>
    <property type="project" value="InterPro"/>
</dbReference>
<evidence type="ECO:0000256" key="7">
    <source>
        <dbReference type="ARBA" id="ARBA00023326"/>
    </source>
</evidence>
<gene>
    <name evidence="9" type="ORF">KIH39_05430</name>
</gene>
<dbReference type="PANTHER" id="PTHR38050:SF2">
    <property type="entry name" value="FERULOYL ESTERASE C-RELATED"/>
    <property type="match status" value="1"/>
</dbReference>
<keyword evidence="2" id="KW-0964">Secreted</keyword>
<dbReference type="InterPro" id="IPR029058">
    <property type="entry name" value="AB_hydrolase_fold"/>
</dbReference>
<dbReference type="PANTHER" id="PTHR38050">
    <property type="match status" value="1"/>
</dbReference>
<organism evidence="9 10">
    <name type="scientific">Telmatocola sphagniphila</name>
    <dbReference type="NCBI Taxonomy" id="1123043"/>
    <lineage>
        <taxon>Bacteria</taxon>
        <taxon>Pseudomonadati</taxon>
        <taxon>Planctomycetota</taxon>
        <taxon>Planctomycetia</taxon>
        <taxon>Gemmatales</taxon>
        <taxon>Gemmataceae</taxon>
    </lineage>
</organism>
<evidence type="ECO:0000313" key="10">
    <source>
        <dbReference type="Proteomes" id="UP000676194"/>
    </source>
</evidence>
<dbReference type="EMBL" id="CP074694">
    <property type="protein sequence ID" value="QVL33356.1"/>
    <property type="molecule type" value="Genomic_DNA"/>
</dbReference>
<keyword evidence="6" id="KW-0119">Carbohydrate metabolism</keyword>
<accession>A0A8E6EZD4</accession>
<dbReference type="KEGG" id="tsph:KIH39_05430"/>
<keyword evidence="10" id="KW-1185">Reference proteome</keyword>
<reference evidence="9" key="1">
    <citation type="submission" date="2021-05" db="EMBL/GenBank/DDBJ databases">
        <title>Complete genome sequence of the cellulolytic planctomycete Telmatocola sphagniphila SP2T and characterization of the first cellulase from planctomycetes.</title>
        <authorList>
            <person name="Rakitin A.L."/>
            <person name="Beletsky A.V."/>
            <person name="Naumoff D.G."/>
            <person name="Kulichevskaya I.S."/>
            <person name="Mardanov A.V."/>
            <person name="Ravin N.V."/>
            <person name="Dedysh S.N."/>
        </authorList>
    </citation>
    <scope>NUCLEOTIDE SEQUENCE</scope>
    <source>
        <strain evidence="9">SP2T</strain>
    </source>
</reference>
<dbReference type="GO" id="GO:0045493">
    <property type="term" value="P:xylan catabolic process"/>
    <property type="evidence" value="ECO:0007669"/>
    <property type="project" value="UniProtKB-KW"/>
</dbReference>
<evidence type="ECO:0000256" key="6">
    <source>
        <dbReference type="ARBA" id="ARBA00023277"/>
    </source>
</evidence>
<comment type="subcellular location">
    <subcellularLocation>
        <location evidence="1">Secreted</location>
    </subcellularLocation>
</comment>
<sequence length="283" mass="32184">MRQIIRKNVDGLERQAIFYQHNPGNSRQPLLIVLHGKGGTADWVLEETQLEMFASEQGIALLAPDALTLEPDKPPKFLSNPQFWNSDPRNEFAGRLPDDVRFLKILIDDFRQYFLIDPKRIYVTGFSNGAAMTFRLAIEAGQVLAGIAPIAGNCLVDPVLLHHPVPTLWLMGEKDPLMPFEGGLVTSPWGKQYTRPPMVSEAQRWASALKFRLEEKHDFSYPDREGMRYVREGQVYFEFCKLKNLGHHWPGGLGRLNPKLFGPAAPINGNELIWNFFKHHQLG</sequence>
<protein>
    <submittedName>
        <fullName evidence="9">Alpha/beta fold hydrolase</fullName>
    </submittedName>
</protein>
<keyword evidence="3" id="KW-0858">Xylan degradation</keyword>
<keyword evidence="7" id="KW-0624">Polysaccharide degradation</keyword>
<dbReference type="Proteomes" id="UP000676194">
    <property type="component" value="Chromosome"/>
</dbReference>
<dbReference type="RefSeq" id="WP_213498246.1">
    <property type="nucleotide sequence ID" value="NZ_CP074694.1"/>
</dbReference>
<keyword evidence="4" id="KW-0732">Signal</keyword>
<evidence type="ECO:0000256" key="3">
    <source>
        <dbReference type="ARBA" id="ARBA00022651"/>
    </source>
</evidence>
<proteinExistence type="predicted"/>
<evidence type="ECO:0000256" key="1">
    <source>
        <dbReference type="ARBA" id="ARBA00004613"/>
    </source>
</evidence>
<name>A0A8E6EZD4_9BACT</name>
<feature type="domain" description="Phospholipase/carboxylesterase/thioesterase" evidence="8">
    <location>
        <begin position="22"/>
        <end position="183"/>
    </location>
</feature>
<dbReference type="Pfam" id="PF02230">
    <property type="entry name" value="Abhydrolase_2"/>
    <property type="match status" value="1"/>
</dbReference>
<keyword evidence="5 9" id="KW-0378">Hydrolase</keyword>